<dbReference type="STRING" id="1123382.SAMN02745221_00399"/>
<dbReference type="Pfam" id="PF07875">
    <property type="entry name" value="Coat_F"/>
    <property type="match status" value="1"/>
</dbReference>
<dbReference type="InterPro" id="IPR012347">
    <property type="entry name" value="Ferritin-like"/>
</dbReference>
<dbReference type="RefSeq" id="WP_073089401.1">
    <property type="nucleotide sequence ID" value="NZ_FQWY01000005.1"/>
</dbReference>
<organism evidence="2 3">
    <name type="scientific">Thermosyntropha lipolytica DSM 11003</name>
    <dbReference type="NCBI Taxonomy" id="1123382"/>
    <lineage>
        <taxon>Bacteria</taxon>
        <taxon>Bacillati</taxon>
        <taxon>Bacillota</taxon>
        <taxon>Clostridia</taxon>
        <taxon>Eubacteriales</taxon>
        <taxon>Syntrophomonadaceae</taxon>
        <taxon>Thermosyntropha</taxon>
    </lineage>
</organism>
<dbReference type="Proteomes" id="UP000242329">
    <property type="component" value="Unassembled WGS sequence"/>
</dbReference>
<dbReference type="InterPro" id="IPR009078">
    <property type="entry name" value="Ferritin-like_SF"/>
</dbReference>
<evidence type="ECO:0000259" key="1">
    <source>
        <dbReference type="Pfam" id="PF02915"/>
    </source>
</evidence>
<dbReference type="OrthoDB" id="1706542at2"/>
<protein>
    <submittedName>
        <fullName evidence="2">Spore coat protein CotF</fullName>
    </submittedName>
</protein>
<name>A0A1M5KJ28_9FIRM</name>
<accession>A0A1M5KJ28</accession>
<dbReference type="Gene3D" id="1.20.1260.10">
    <property type="match status" value="1"/>
</dbReference>
<dbReference type="CDD" id="cd00657">
    <property type="entry name" value="Ferritin_like"/>
    <property type="match status" value="1"/>
</dbReference>
<dbReference type="InterPro" id="IPR012851">
    <property type="entry name" value="Spore_coat_CotF-like"/>
</dbReference>
<evidence type="ECO:0000313" key="3">
    <source>
        <dbReference type="Proteomes" id="UP000242329"/>
    </source>
</evidence>
<feature type="domain" description="Rubrerythrin diiron-binding" evidence="1">
    <location>
        <begin position="23"/>
        <end position="60"/>
    </location>
</feature>
<dbReference type="GO" id="GO:0046872">
    <property type="term" value="F:metal ion binding"/>
    <property type="evidence" value="ECO:0007669"/>
    <property type="project" value="InterPro"/>
</dbReference>
<proteinExistence type="predicted"/>
<reference evidence="3" key="1">
    <citation type="submission" date="2016-11" db="EMBL/GenBank/DDBJ databases">
        <authorList>
            <person name="Varghese N."/>
            <person name="Submissions S."/>
        </authorList>
    </citation>
    <scope>NUCLEOTIDE SEQUENCE [LARGE SCALE GENOMIC DNA]</scope>
    <source>
        <strain evidence="3">DSM 11003</strain>
    </source>
</reference>
<dbReference type="SUPFAM" id="SSF47240">
    <property type="entry name" value="Ferritin-like"/>
    <property type="match status" value="1"/>
</dbReference>
<keyword evidence="3" id="KW-1185">Reference proteome</keyword>
<dbReference type="InterPro" id="IPR003251">
    <property type="entry name" value="Rr_diiron-bd_dom"/>
</dbReference>
<evidence type="ECO:0000313" key="2">
    <source>
        <dbReference type="EMBL" id="SHG52715.1"/>
    </source>
</evidence>
<dbReference type="AlphaFoldDB" id="A0A1M5KJ28"/>
<gene>
    <name evidence="2" type="ORF">SAMN02745221_00399</name>
</gene>
<sequence>MINLTQKERMLLEDQKKHEQVCVQKYNEYASKATDPQLKQLFTAYAQQEQTHYDTINQILNGQLPAMGGGQGRGLTPLQGGVQPGAGNPSDAALCNDMLMTEKYVSDTYNTAIFEFRDSNIRNILNHIQKEEQQHGEGIFNYMSAKGMYNP</sequence>
<dbReference type="GO" id="GO:0016491">
    <property type="term" value="F:oxidoreductase activity"/>
    <property type="evidence" value="ECO:0007669"/>
    <property type="project" value="InterPro"/>
</dbReference>
<keyword evidence="2" id="KW-0167">Capsid protein</keyword>
<keyword evidence="2" id="KW-0946">Virion</keyword>
<dbReference type="EMBL" id="FQWY01000005">
    <property type="protein sequence ID" value="SHG52715.1"/>
    <property type="molecule type" value="Genomic_DNA"/>
</dbReference>
<dbReference type="Pfam" id="PF02915">
    <property type="entry name" value="Rubrerythrin"/>
    <property type="match status" value="1"/>
</dbReference>